<dbReference type="EMBL" id="BK014882">
    <property type="protein sequence ID" value="DAD80292.1"/>
    <property type="molecule type" value="Genomic_DNA"/>
</dbReference>
<protein>
    <submittedName>
        <fullName evidence="1">Uncharacterized protein</fullName>
    </submittedName>
</protein>
<reference evidence="1" key="1">
    <citation type="journal article" date="2021" name="Proc. Natl. Acad. Sci. U.S.A.">
        <title>A Catalog of Tens of Thousands of Viruses from Human Metagenomes Reveals Hidden Associations with Chronic Diseases.</title>
        <authorList>
            <person name="Tisza M.J."/>
            <person name="Buck C.B."/>
        </authorList>
    </citation>
    <scope>NUCLEOTIDE SEQUENCE</scope>
    <source>
        <strain evidence="1">CtTqA28</strain>
    </source>
</reference>
<organism evidence="1">
    <name type="scientific">Caudovirales sp. ctTqA28</name>
    <dbReference type="NCBI Taxonomy" id="2826775"/>
    <lineage>
        <taxon>Viruses</taxon>
        <taxon>Duplodnaviria</taxon>
        <taxon>Heunggongvirae</taxon>
        <taxon>Uroviricota</taxon>
        <taxon>Caudoviricetes</taxon>
    </lineage>
</organism>
<proteinExistence type="predicted"/>
<evidence type="ECO:0000313" key="1">
    <source>
        <dbReference type="EMBL" id="DAD80292.1"/>
    </source>
</evidence>
<accession>A0A8S5MDI9</accession>
<sequence length="62" mass="7583">MTYLLIAACGWLLFIYKVRRDFLRAHERYIITKKRDIWTVRDKRGRFVTLTDNYWNICKLGA</sequence>
<name>A0A8S5MDI9_9CAUD</name>